<feature type="compositionally biased region" description="Polar residues" evidence="4">
    <location>
        <begin position="1"/>
        <end position="13"/>
    </location>
</feature>
<dbReference type="AlphaFoldDB" id="A0A8X8W5M1"/>
<evidence type="ECO:0000256" key="2">
    <source>
        <dbReference type="ARBA" id="ARBA00022679"/>
    </source>
</evidence>
<dbReference type="PANTHER" id="PTHR11783">
    <property type="entry name" value="SULFOTRANSFERASE SULT"/>
    <property type="match status" value="1"/>
</dbReference>
<keyword evidence="2 3" id="KW-0808">Transferase</keyword>
<dbReference type="EMBL" id="PNBA02000020">
    <property type="protein sequence ID" value="KAG6388673.1"/>
    <property type="molecule type" value="Genomic_DNA"/>
</dbReference>
<evidence type="ECO:0000256" key="4">
    <source>
        <dbReference type="SAM" id="MobiDB-lite"/>
    </source>
</evidence>
<dbReference type="InterPro" id="IPR000863">
    <property type="entry name" value="Sulfotransferase_dom"/>
</dbReference>
<dbReference type="SUPFAM" id="SSF52540">
    <property type="entry name" value="P-loop containing nucleoside triphosphate hydrolases"/>
    <property type="match status" value="1"/>
</dbReference>
<organism evidence="6">
    <name type="scientific">Salvia splendens</name>
    <name type="common">Scarlet sage</name>
    <dbReference type="NCBI Taxonomy" id="180675"/>
    <lineage>
        <taxon>Eukaryota</taxon>
        <taxon>Viridiplantae</taxon>
        <taxon>Streptophyta</taxon>
        <taxon>Embryophyta</taxon>
        <taxon>Tracheophyta</taxon>
        <taxon>Spermatophyta</taxon>
        <taxon>Magnoliopsida</taxon>
        <taxon>eudicotyledons</taxon>
        <taxon>Gunneridae</taxon>
        <taxon>Pentapetalae</taxon>
        <taxon>asterids</taxon>
        <taxon>lamiids</taxon>
        <taxon>Lamiales</taxon>
        <taxon>Lamiaceae</taxon>
        <taxon>Nepetoideae</taxon>
        <taxon>Mentheae</taxon>
        <taxon>Salviinae</taxon>
        <taxon>Salvia</taxon>
        <taxon>Salvia subgen. Calosphace</taxon>
        <taxon>core Calosphace</taxon>
    </lineage>
</organism>
<dbReference type="Gene3D" id="3.40.50.300">
    <property type="entry name" value="P-loop containing nucleotide triphosphate hydrolases"/>
    <property type="match status" value="1"/>
</dbReference>
<accession>A0A8X8W5M1</accession>
<evidence type="ECO:0000313" key="7">
    <source>
        <dbReference type="Proteomes" id="UP000298416"/>
    </source>
</evidence>
<proteinExistence type="inferred from homology"/>
<evidence type="ECO:0000256" key="1">
    <source>
        <dbReference type="ARBA" id="ARBA00005771"/>
    </source>
</evidence>
<comment type="similarity">
    <text evidence="1 3">Belongs to the sulfotransferase 1 family.</text>
</comment>
<keyword evidence="7" id="KW-1185">Reference proteome</keyword>
<evidence type="ECO:0000259" key="5">
    <source>
        <dbReference type="Pfam" id="PF00685"/>
    </source>
</evidence>
<dbReference type="Pfam" id="PF00685">
    <property type="entry name" value="Sulfotransfer_1"/>
    <property type="match status" value="1"/>
</dbReference>
<feature type="region of interest" description="Disordered" evidence="4">
    <location>
        <begin position="1"/>
        <end position="20"/>
    </location>
</feature>
<protein>
    <recommendedName>
        <fullName evidence="3">Sulfotransferase</fullName>
        <ecNumber evidence="3">2.8.2.-</ecNumber>
    </recommendedName>
</protein>
<name>A0A8X8W5M1_SALSN</name>
<comment type="caution">
    <text evidence="6">The sequence shown here is derived from an EMBL/GenBank/DDBJ whole genome shotgun (WGS) entry which is preliminary data.</text>
</comment>
<dbReference type="OrthoDB" id="10262068at2759"/>
<evidence type="ECO:0000313" key="6">
    <source>
        <dbReference type="EMBL" id="KAG6388673.1"/>
    </source>
</evidence>
<dbReference type="EC" id="2.8.2.-" evidence="3"/>
<dbReference type="Proteomes" id="UP000298416">
    <property type="component" value="Unassembled WGS sequence"/>
</dbReference>
<reference evidence="6" key="1">
    <citation type="submission" date="2018-01" db="EMBL/GenBank/DDBJ databases">
        <authorList>
            <person name="Mao J.F."/>
        </authorList>
    </citation>
    <scope>NUCLEOTIDE SEQUENCE</scope>
    <source>
        <strain evidence="6">Huo1</strain>
        <tissue evidence="6">Leaf</tissue>
    </source>
</reference>
<dbReference type="GO" id="GO:0008146">
    <property type="term" value="F:sulfotransferase activity"/>
    <property type="evidence" value="ECO:0007669"/>
    <property type="project" value="InterPro"/>
</dbReference>
<sequence>MSSNSAVDSNSDPPKSPFWGEPDALTLREGFWLPTFLLDSSSAFRHNFQARDGDVLLASPIKTGTTWLMAISHSLLTKPKSSDADALATNNPHSLVPTVEFELWSPTTNVNIFDPTSPRLLHTHLPLSLLPASVSKIVYIARSPEDTLVSMWHYFNTVAGEVALEKAVECFCSGAHPFGPFDRHVAEYWQESQRRPEKVLFVKYEEMKREPKRGVLRIAEFLGRPVGSEEEVEEILWRCSLERLKNLEVNAAEHSAYFRKGEVRDGKNYLTSEMGDRIHRSVGVKLQELGLFF</sequence>
<reference evidence="6" key="2">
    <citation type="submission" date="2020-08" db="EMBL/GenBank/DDBJ databases">
        <title>Plant Genome Project.</title>
        <authorList>
            <person name="Zhang R.-G."/>
        </authorList>
    </citation>
    <scope>NUCLEOTIDE SEQUENCE</scope>
    <source>
        <strain evidence="6">Huo1</strain>
        <tissue evidence="6">Leaf</tissue>
    </source>
</reference>
<dbReference type="InterPro" id="IPR027417">
    <property type="entry name" value="P-loop_NTPase"/>
</dbReference>
<gene>
    <name evidence="6" type="ORF">SASPL_150105</name>
</gene>
<evidence type="ECO:0000256" key="3">
    <source>
        <dbReference type="RuleBase" id="RU361155"/>
    </source>
</evidence>
<feature type="domain" description="Sulfotransferase" evidence="5">
    <location>
        <begin position="52"/>
        <end position="289"/>
    </location>
</feature>